<dbReference type="Proteomes" id="UP000238327">
    <property type="component" value="Chromosome"/>
</dbReference>
<protein>
    <submittedName>
        <fullName evidence="17">Mechanosensitive channel MscK</fullName>
    </submittedName>
</protein>
<name>A0A2R3QLF3_ECTME</name>
<dbReference type="RefSeq" id="WP_106737363.1">
    <property type="nucleotide sequence ID" value="NZ_CP027657.1"/>
</dbReference>
<evidence type="ECO:0000256" key="3">
    <source>
        <dbReference type="ARBA" id="ARBA00022475"/>
    </source>
</evidence>
<dbReference type="PANTHER" id="PTHR30347:SF1">
    <property type="entry name" value="MECHANOSENSITIVE CHANNEL MSCK"/>
    <property type="match status" value="1"/>
</dbReference>
<dbReference type="InterPro" id="IPR024393">
    <property type="entry name" value="MscS_porin"/>
</dbReference>
<dbReference type="GO" id="GO:0008381">
    <property type="term" value="F:mechanosensitive monoatomic ion channel activity"/>
    <property type="evidence" value="ECO:0007669"/>
    <property type="project" value="UniProtKB-ARBA"/>
</dbReference>
<dbReference type="InterPro" id="IPR011014">
    <property type="entry name" value="MscS_channel_TM-2"/>
</dbReference>
<feature type="transmembrane region" description="Helical" evidence="10">
    <location>
        <begin position="680"/>
        <end position="699"/>
    </location>
</feature>
<dbReference type="EMBL" id="CP027657">
    <property type="protein sequence ID" value="AVO52538.1"/>
    <property type="molecule type" value="Genomic_DNA"/>
</dbReference>
<evidence type="ECO:0000256" key="7">
    <source>
        <dbReference type="ARBA" id="ARBA00023136"/>
    </source>
</evidence>
<keyword evidence="6 10" id="KW-1133">Transmembrane helix</keyword>
<dbReference type="InterPro" id="IPR006685">
    <property type="entry name" value="MscS_channel_2nd"/>
</dbReference>
<evidence type="ECO:0000256" key="9">
    <source>
        <dbReference type="SAM" id="MobiDB-lite"/>
    </source>
</evidence>
<evidence type="ECO:0000256" key="1">
    <source>
        <dbReference type="ARBA" id="ARBA00004651"/>
    </source>
</evidence>
<dbReference type="GO" id="GO:0009992">
    <property type="term" value="P:intracellular water homeostasis"/>
    <property type="evidence" value="ECO:0007669"/>
    <property type="project" value="TreeGrafter"/>
</dbReference>
<feature type="transmembrane region" description="Helical" evidence="10">
    <location>
        <begin position="780"/>
        <end position="798"/>
    </location>
</feature>
<feature type="domain" description="Mechanosensitive ion channel MscS C-terminal" evidence="15">
    <location>
        <begin position="986"/>
        <end position="1069"/>
    </location>
</feature>
<dbReference type="Pfam" id="PF21082">
    <property type="entry name" value="MS_channel_3rd"/>
    <property type="match status" value="1"/>
</dbReference>
<dbReference type="InterPro" id="IPR052702">
    <property type="entry name" value="MscS-like_channel"/>
</dbReference>
<reference evidence="17 18" key="1">
    <citation type="submission" date="2018-03" db="EMBL/GenBank/DDBJ databases">
        <title>Complete genome sequence and methylome analysis of Pseudomonas mendocina NEB 698.</title>
        <authorList>
            <person name="Morgan R.D."/>
        </authorList>
    </citation>
    <scope>NUCLEOTIDE SEQUENCE [LARGE SCALE GENOMIC DNA]</scope>
    <source>
        <strain evidence="17 18">NEB698</strain>
    </source>
</reference>
<feature type="transmembrane region" description="Helical" evidence="10">
    <location>
        <begin position="711"/>
        <end position="730"/>
    </location>
</feature>
<feature type="transmembrane region" description="Helical" evidence="10">
    <location>
        <begin position="611"/>
        <end position="629"/>
    </location>
</feature>
<keyword evidence="3" id="KW-1003">Cell membrane</keyword>
<evidence type="ECO:0000313" key="17">
    <source>
        <dbReference type="EMBL" id="AVO52538.1"/>
    </source>
</evidence>
<dbReference type="InterPro" id="IPR006686">
    <property type="entry name" value="MscS_channel_CS"/>
</dbReference>
<dbReference type="InterPro" id="IPR049142">
    <property type="entry name" value="MS_channel_1st"/>
</dbReference>
<feature type="domain" description="Mechanosensitive ion channel MscS" evidence="12">
    <location>
        <begin position="913"/>
        <end position="978"/>
    </location>
</feature>
<dbReference type="Gene3D" id="1.10.287.1260">
    <property type="match status" value="1"/>
</dbReference>
<evidence type="ECO:0000259" key="14">
    <source>
        <dbReference type="Pfam" id="PF12795"/>
    </source>
</evidence>
<dbReference type="Pfam" id="PF12795">
    <property type="entry name" value="MscS_porin"/>
    <property type="match status" value="1"/>
</dbReference>
<dbReference type="InterPro" id="IPR011066">
    <property type="entry name" value="MscS_channel_C_sf"/>
</dbReference>
<evidence type="ECO:0000259" key="15">
    <source>
        <dbReference type="Pfam" id="PF21082"/>
    </source>
</evidence>
<feature type="coiled-coil region" evidence="8">
    <location>
        <begin position="57"/>
        <end position="98"/>
    </location>
</feature>
<evidence type="ECO:0000256" key="5">
    <source>
        <dbReference type="ARBA" id="ARBA00022729"/>
    </source>
</evidence>
<feature type="transmembrane region" description="Helical" evidence="10">
    <location>
        <begin position="641"/>
        <end position="659"/>
    </location>
</feature>
<keyword evidence="5 11" id="KW-0732">Signal</keyword>
<proteinExistence type="inferred from homology"/>
<dbReference type="Pfam" id="PF12794">
    <property type="entry name" value="MscS_TM"/>
    <property type="match status" value="1"/>
</dbReference>
<dbReference type="Gene3D" id="3.30.70.100">
    <property type="match status" value="1"/>
</dbReference>
<feature type="coiled-coil region" evidence="8">
    <location>
        <begin position="392"/>
        <end position="426"/>
    </location>
</feature>
<feature type="domain" description="Mechanosensitive ion channel inner membrane" evidence="13">
    <location>
        <begin position="490"/>
        <end position="813"/>
    </location>
</feature>
<evidence type="ECO:0000259" key="16">
    <source>
        <dbReference type="Pfam" id="PF21088"/>
    </source>
</evidence>
<dbReference type="SUPFAM" id="SSF50182">
    <property type="entry name" value="Sm-like ribonucleoproteins"/>
    <property type="match status" value="1"/>
</dbReference>
<sequence>MPLLRLLLAVTLLAFNLPLHAGEPPKIDAVQRSIDTLAERKLAEPEQTAIQKTLEQTLRLLQDRDASEQRLKQLNQQLEEAPRQIAEARSQLARLQGSASTDVAKVYARSAPQELDQLLGERSRQLNDWQQQIIEANSLVINAQTRPERAQTEIGNNQVRTQQINLALKSDRLDDKPLTPELRDQLNAELALLAAQTNLRRQELAGNSLLQDLGNSRRELLDERIRRVEQERLELQNLINDKRRAESQQAVDEQSQEVRRTTSGGSLLAQESALNLKLSDYLLEVTERLNKRTQQNLQTQQQLDSLNQTSQALDEQISVLQGSLLLSKILYQQKQALPNVPQDRSNLTNEIADLRLNQFEIGQQRDAVAQPERYIDQLLANRPSEEADAELRSALQAQLTTRRELLDRLNRELDALLGESITLQLNRTELETTAATLRATLDEQMFWLPSNRPLDLQWLKAAPQRVSQQLHDIPWGTAIQEIGASLLQRPLLFLPLLLMIAALLWQRRYMFEKLSALHADIGHYKLDSQLHTPLALLLTLLLALPGTLFLALCGYALQQDLRGHNANLSAALFQMAQAWLVFYTLYRVLAPSGVAELHFRWARPTVTFLRTQVRYLGLVVMALVAVVSFAEHQPANLAEDVIGIVVVIICYALVAWLMLRLLLKNPERESLTALRSTAGIAFSLLPLVLIAALFFGYYYTALKLTDRLIETLYLLLIWLLAEASLIRGLAVAARRLAYQRAQAQRQAEAEAENREHGDSEMVVESPILDMQQVNQQSLRLIRLALFGGFLVGLYWVWADLLSVFTYLNNITLYEYTSATGLLPISLLDVLGALLIVALTVALARNLPGLLEVLVLSRLNLAQGSAYATTTLLSYVLIGIGTVTTLGILGVSWDKLQWLVAALSVGLGFGLQAIFANFVSGLIILFERPVRIGDLVTVGGVTGTVKRIHIRATHIIDGDRKAVIVPNQIFITTQLINWTLVDSVTRVVLTFVVNRGADLEQVRELLLQAAQENSRVMRDPLPSSQLTLYGASTLTFELKVFVRELGDRGPATDELNRRVDQLFSEHSINISGVPKMDIFLQRRDGKGEVKIEAEPEQ</sequence>
<dbReference type="Pfam" id="PF00924">
    <property type="entry name" value="MS_channel_2nd"/>
    <property type="match status" value="1"/>
</dbReference>
<dbReference type="PROSITE" id="PS01246">
    <property type="entry name" value="UPF0003"/>
    <property type="match status" value="1"/>
</dbReference>
<evidence type="ECO:0000313" key="18">
    <source>
        <dbReference type="Proteomes" id="UP000238327"/>
    </source>
</evidence>
<dbReference type="InterPro" id="IPR023408">
    <property type="entry name" value="MscS_beta-dom_sf"/>
</dbReference>
<feature type="chain" id="PRO_5015362849" evidence="11">
    <location>
        <begin position="22"/>
        <end position="1096"/>
    </location>
</feature>
<dbReference type="NCBIfam" id="NF008438">
    <property type="entry name" value="PRK11281.1"/>
    <property type="match status" value="1"/>
</dbReference>
<feature type="transmembrane region" description="Helical" evidence="10">
    <location>
        <begin position="818"/>
        <end position="843"/>
    </location>
</feature>
<evidence type="ECO:0000256" key="10">
    <source>
        <dbReference type="SAM" id="Phobius"/>
    </source>
</evidence>
<dbReference type="Pfam" id="PF21088">
    <property type="entry name" value="MS_channel_1st"/>
    <property type="match status" value="1"/>
</dbReference>
<accession>A0A2R3QLF3</accession>
<feature type="transmembrane region" description="Helical" evidence="10">
    <location>
        <begin position="534"/>
        <end position="557"/>
    </location>
</feature>
<dbReference type="SUPFAM" id="SSF82689">
    <property type="entry name" value="Mechanosensitive channel protein MscS (YggB), C-terminal domain"/>
    <property type="match status" value="1"/>
</dbReference>
<keyword evidence="4 10" id="KW-0812">Transmembrane</keyword>
<feature type="transmembrane region" description="Helical" evidence="10">
    <location>
        <begin position="897"/>
        <end position="925"/>
    </location>
</feature>
<dbReference type="InterPro" id="IPR049278">
    <property type="entry name" value="MS_channel_C"/>
</dbReference>
<dbReference type="InterPro" id="IPR010920">
    <property type="entry name" value="LSM_dom_sf"/>
</dbReference>
<comment type="similarity">
    <text evidence="2">Belongs to the MscS (TC 1.A.23) family.</text>
</comment>
<dbReference type="OrthoDB" id="9799209at2"/>
<gene>
    <name evidence="17" type="ORF">C7A17_07100</name>
</gene>
<feature type="domain" description="Mechanosensitive ion channel MscS porin" evidence="14">
    <location>
        <begin position="34"/>
        <end position="266"/>
    </location>
</feature>
<comment type="subcellular location">
    <subcellularLocation>
        <location evidence="1">Cell membrane</location>
        <topology evidence="1">Multi-pass membrane protein</topology>
    </subcellularLocation>
</comment>
<evidence type="ECO:0000256" key="8">
    <source>
        <dbReference type="SAM" id="Coils"/>
    </source>
</evidence>
<evidence type="ECO:0000256" key="6">
    <source>
        <dbReference type="ARBA" id="ARBA00022989"/>
    </source>
</evidence>
<dbReference type="GO" id="GO:0005886">
    <property type="term" value="C:plasma membrane"/>
    <property type="evidence" value="ECO:0007669"/>
    <property type="project" value="UniProtKB-SubCell"/>
</dbReference>
<feature type="transmembrane region" description="Helical" evidence="10">
    <location>
        <begin position="486"/>
        <end position="505"/>
    </location>
</feature>
<evidence type="ECO:0000259" key="12">
    <source>
        <dbReference type="Pfam" id="PF00924"/>
    </source>
</evidence>
<dbReference type="PANTHER" id="PTHR30347">
    <property type="entry name" value="POTASSIUM CHANNEL RELATED"/>
    <property type="match status" value="1"/>
</dbReference>
<dbReference type="FunFam" id="1.10.287.1260:FF:000002">
    <property type="entry name" value="Potassium efflux system KefA"/>
    <property type="match status" value="1"/>
</dbReference>
<evidence type="ECO:0000256" key="4">
    <source>
        <dbReference type="ARBA" id="ARBA00022692"/>
    </source>
</evidence>
<feature type="region of interest" description="Disordered" evidence="9">
    <location>
        <begin position="244"/>
        <end position="264"/>
    </location>
</feature>
<dbReference type="SUPFAM" id="SSF82861">
    <property type="entry name" value="Mechanosensitive channel protein MscS (YggB), transmembrane region"/>
    <property type="match status" value="1"/>
</dbReference>
<dbReference type="AlphaFoldDB" id="A0A2R3QLF3"/>
<keyword evidence="8" id="KW-0175">Coiled coil</keyword>
<feature type="coiled-coil region" evidence="8">
    <location>
        <begin position="283"/>
        <end position="316"/>
    </location>
</feature>
<evidence type="ECO:0000256" key="2">
    <source>
        <dbReference type="ARBA" id="ARBA00008017"/>
    </source>
</evidence>
<feature type="signal peptide" evidence="11">
    <location>
        <begin position="1"/>
        <end position="21"/>
    </location>
</feature>
<dbReference type="Gene3D" id="2.30.30.60">
    <property type="match status" value="1"/>
</dbReference>
<organism evidence="17 18">
    <name type="scientific">Ectopseudomonas mendocina</name>
    <name type="common">Pseudomonas mendocina</name>
    <dbReference type="NCBI Taxonomy" id="300"/>
    <lineage>
        <taxon>Bacteria</taxon>
        <taxon>Pseudomonadati</taxon>
        <taxon>Pseudomonadota</taxon>
        <taxon>Gammaproteobacteria</taxon>
        <taxon>Pseudomonadales</taxon>
        <taxon>Pseudomonadaceae</taxon>
        <taxon>Ectopseudomonas</taxon>
    </lineage>
</organism>
<keyword evidence="7 10" id="KW-0472">Membrane</keyword>
<dbReference type="InterPro" id="IPR025692">
    <property type="entry name" value="MscS_IM_dom1"/>
</dbReference>
<evidence type="ECO:0000259" key="13">
    <source>
        <dbReference type="Pfam" id="PF12794"/>
    </source>
</evidence>
<evidence type="ECO:0000256" key="11">
    <source>
        <dbReference type="SAM" id="SignalP"/>
    </source>
</evidence>
<feature type="transmembrane region" description="Helical" evidence="10">
    <location>
        <begin position="864"/>
        <end position="891"/>
    </location>
</feature>
<feature type="transmembrane region" description="Helical" evidence="10">
    <location>
        <begin position="569"/>
        <end position="590"/>
    </location>
</feature>
<feature type="domain" description="Mechanosensitive ion channel transmembrane helices 2/3" evidence="16">
    <location>
        <begin position="870"/>
        <end position="911"/>
    </location>
</feature>